<keyword evidence="1" id="KW-0677">Repeat</keyword>
<evidence type="ECO:0000313" key="4">
    <source>
        <dbReference type="EMBL" id="QBE95722.1"/>
    </source>
</evidence>
<dbReference type="RefSeq" id="WP_130180163.1">
    <property type="nucleotide sequence ID" value="NZ_CP035945.1"/>
</dbReference>
<protein>
    <submittedName>
        <fullName evidence="4">Putative deoxyribonuclease RhsB</fullName>
        <ecNumber evidence="4">3.1.-.-</ecNumber>
    </submittedName>
</protein>
<proteinExistence type="predicted"/>
<evidence type="ECO:0000259" key="2">
    <source>
        <dbReference type="Pfam" id="PF20148"/>
    </source>
</evidence>
<dbReference type="InterPro" id="IPR056823">
    <property type="entry name" value="TEN-like_YD-shell"/>
</dbReference>
<sequence>MGEFKVNINGLEQCASREQQTSRRIAAMEYELEDILGKLSIHSASAGVIRKKLRQNMQEIHGSADKLRLMSETLLQARQIYQSTEQKILGRKEREELNRKMGELADKMRETGPVVGLENAGFYGGDPVNLCNGNYIYDKEFLSIDGIFPLEFHIFYNSLQETAGVLGKGWNHNYEIFLRMDGDTVYISRGDGYQQAFYKGTEQKYFGFNGTFEVLEDMGASYILKNKEGEVLTFSKTGFLLSKKNTDGVDLAFTYREDGRLEKAENRTGDHLEFIYDRERLIRVRDHTGRMIGLEYRNGLLDEITDPTGIRIHYGYTKAGKLGRIVRADGVVVLENNYDAQNRILLQRFPDGGEIHYEYLDEKNQVAVTEQNGNRVICQRDSRYRNVKNIYEDGEESFTYNEQNQKTSFTDKRGSKNIFRYDEKGNMVSFENAEGVALNLSYTADDKICELGINGAWMYHAEYDDKGHQKAVQDVLGGRTEFTYDSHGNMITVVQPDGSCTMMEYDQAGHMTAIQYPMGSKVCYEYDALHRVIKTIDGNGNITGYSYNSKDELLCVTNAQGYSQYYDYDENGNVIRFQDFDGKEISISYNEWNKPVCITDKNGNQTRIQYDKMWNPTKVTDPEGNDTIYEYDRQQRVTHIASPDGSTTGLSYDPCGNLIKRTTPEGHIYEFAYDKVNRPVVVKEPDGTARSAVYNRFGQVESVVYPDGAKESYEYDRLGRMIIRTDRQGYTVYLGYNKLGLLESVSDDRGWLEKYEYYPGGLLKGEYYADGRFKSYTYDGNRNIASVTDQNGSCWELVYDSLDRVIEAVNSDGPREQYEYDAVGNLLSVTNGEQETMRYEYSPMGELVHVTDPMGNETFYTYDKRNLISGIYQTQSGQPDMGKIMKMNQEQKDIRRTLYERDAAGRITCVEDALGNRTQYTYSGSGHITSMLDADGNLTRYDHYPDGSQKQILFSDGKSIQMRYNSLRQLTEMEDWLGITRIKRDTAGNIISLEEPFGDCLKMQWSRRGECTGMEYPDGAEVGYTFNAASQLTEFTQGDSCVKYSYYDNGLLKEKQFPGGRYSRFQYDKLGQIIELSHGDAEGILSERTFSYDRTGRRTAAVLRGRMEGENAGSYNYQYTPAGCLEAVVKDGQMIQHFSYDAFGNRRYMDEQGKVIRYEYNELNQLVSCDEGSRHYKYLYDRRGNMTEEFCNGQSVRRFKFGALNRLEEIQDPKNRQTFGYNGFGGRAEAYCYNSENQLLEKVRYFNHPGREYNNLMSSVRGQERTDYFWDKGLIKEAYGEKGRFFWLDERLTPVGNFEEEVFSPMDIFGGNTGTAGRDNFGFTGYRAERSDGILFAQQREYMPAYGRFISPDPMQGNIWRPLTLNAYLYCMSDPVNYVDYSGMIAVWLAGGIVGTVFNVVSKLAGDVVQSVKHGEWTMSSWQSYVGTAVGGFASGTLLMFFGNAALSGAAGESVETLLTGTLEKFTGAPNASDKSWGGILMDTLKDGLMGGFSGFTFGNVGKYIKIPGITSGRGSFMAVWKQMVTKAKKKLIKNMTVKTLMKGLVAYGGMKFIDQLIDSGEKALQDMAKEWGLDRIQALLERMIGKKTSDASGSVLIGTALAALSENPGINICCAAGGT</sequence>
<dbReference type="InterPro" id="IPR045351">
    <property type="entry name" value="DUF6531"/>
</dbReference>
<name>A0A4P6LV49_9FIRM</name>
<dbReference type="InterPro" id="IPR050708">
    <property type="entry name" value="T6SS_VgrG/RHS"/>
</dbReference>
<dbReference type="KEGG" id="bpro:PMF13cell1_01246"/>
<dbReference type="InterPro" id="IPR031325">
    <property type="entry name" value="RHS_repeat"/>
</dbReference>
<accession>A0A4P6LV49</accession>
<gene>
    <name evidence="4" type="primary">rhsB</name>
    <name evidence="4" type="ORF">PMF13cell1_01246</name>
</gene>
<evidence type="ECO:0000256" key="1">
    <source>
        <dbReference type="ARBA" id="ARBA00022737"/>
    </source>
</evidence>
<dbReference type="GO" id="GO:0016787">
    <property type="term" value="F:hydrolase activity"/>
    <property type="evidence" value="ECO:0007669"/>
    <property type="project" value="UniProtKB-KW"/>
</dbReference>
<dbReference type="Pfam" id="PF25023">
    <property type="entry name" value="TEN_YD-shell"/>
    <property type="match status" value="3"/>
</dbReference>
<dbReference type="EMBL" id="CP035945">
    <property type="protein sequence ID" value="QBE95722.1"/>
    <property type="molecule type" value="Genomic_DNA"/>
</dbReference>
<dbReference type="PANTHER" id="PTHR32305">
    <property type="match status" value="1"/>
</dbReference>
<dbReference type="InterPro" id="IPR006530">
    <property type="entry name" value="YD"/>
</dbReference>
<dbReference type="NCBIfam" id="TIGR01643">
    <property type="entry name" value="YD_repeat_2x"/>
    <property type="match status" value="9"/>
</dbReference>
<organism evidence="4 5">
    <name type="scientific">Blautia producta</name>
    <dbReference type="NCBI Taxonomy" id="33035"/>
    <lineage>
        <taxon>Bacteria</taxon>
        <taxon>Bacillati</taxon>
        <taxon>Bacillota</taxon>
        <taxon>Clostridia</taxon>
        <taxon>Lachnospirales</taxon>
        <taxon>Lachnospiraceae</taxon>
        <taxon>Blautia</taxon>
    </lineage>
</organism>
<dbReference type="Pfam" id="PF20148">
    <property type="entry name" value="DUF6531"/>
    <property type="match status" value="1"/>
</dbReference>
<dbReference type="Proteomes" id="UP000289794">
    <property type="component" value="Chromosome"/>
</dbReference>
<keyword evidence="4" id="KW-0378">Hydrolase</keyword>
<dbReference type="Pfam" id="PF05593">
    <property type="entry name" value="RHS_repeat"/>
    <property type="match status" value="2"/>
</dbReference>
<dbReference type="EC" id="3.1.-.-" evidence="4"/>
<dbReference type="SUPFAM" id="SSF63829">
    <property type="entry name" value="Calcium-dependent phosphotriesterase"/>
    <property type="match status" value="1"/>
</dbReference>
<feature type="domain" description="Teneurin-like YD-shell" evidence="3">
    <location>
        <begin position="394"/>
        <end position="526"/>
    </location>
</feature>
<feature type="domain" description="Teneurin-like YD-shell" evidence="3">
    <location>
        <begin position="1021"/>
        <end position="1156"/>
    </location>
</feature>
<dbReference type="PANTHER" id="PTHR32305:SF15">
    <property type="entry name" value="PROTEIN RHSA-RELATED"/>
    <property type="match status" value="1"/>
</dbReference>
<dbReference type="Gene3D" id="2.180.10.10">
    <property type="entry name" value="RHS repeat-associated core"/>
    <property type="match status" value="4"/>
</dbReference>
<dbReference type="NCBIfam" id="TIGR03696">
    <property type="entry name" value="Rhs_assc_core"/>
    <property type="match status" value="1"/>
</dbReference>
<dbReference type="InterPro" id="IPR022385">
    <property type="entry name" value="Rhs_assc_core"/>
</dbReference>
<evidence type="ECO:0000313" key="5">
    <source>
        <dbReference type="Proteomes" id="UP000289794"/>
    </source>
</evidence>
<feature type="domain" description="Teneurin-like YD-shell" evidence="3">
    <location>
        <begin position="726"/>
        <end position="866"/>
    </location>
</feature>
<evidence type="ECO:0000259" key="3">
    <source>
        <dbReference type="Pfam" id="PF25023"/>
    </source>
</evidence>
<reference evidence="4 5" key="1">
    <citation type="submission" date="2019-01" db="EMBL/GenBank/DDBJ databases">
        <title>PMF-metabolizing Aryl O-demethylase.</title>
        <authorList>
            <person name="Kim M."/>
        </authorList>
    </citation>
    <scope>NUCLEOTIDE SEQUENCE [LARGE SCALE GENOMIC DNA]</scope>
    <source>
        <strain evidence="4 5">PMF1</strain>
    </source>
</reference>
<feature type="domain" description="DUF6531" evidence="2">
    <location>
        <begin position="125"/>
        <end position="197"/>
    </location>
</feature>